<protein>
    <recommendedName>
        <fullName evidence="5">EF-hand domain-containing protein</fullName>
    </recommendedName>
</protein>
<evidence type="ECO:0000259" key="5">
    <source>
        <dbReference type="PROSITE" id="PS50222"/>
    </source>
</evidence>
<sequence>MGGVWSRVSGQDARDQSIFYRACHMNDKMMQQLRTMGIDKKKLRALYEIFSIMDRDSSGEINLSEFFTYIDVKRTRFSEKAFAVMDRDGSGEVDFVEFVLAVWNYCSFSKASLVRYAFDLYDLDGSGEIELSEASRCIREVWGSEWEQNANAQKVMMKLEAIMRGNPDGRLTITMFQEFAQRHPVLLFPAFQLQTEIQQRVLGERFWRKAARMRGSVNPADLNWKNVEKIAVLSRQASNNFHKAMEEAMDEDTSERAEEMKKGRLNLSFRKATRGKPRVFMDDPDDRRRVGGVGAISTPVVSIDSKDPSPFSKRKKASIAESLSTNEIGVKNKSPTAAQMKRASKQNPTQNKSLRVEDL</sequence>
<organism evidence="6 7">
    <name type="scientific">Pythium oligandrum</name>
    <name type="common">Mycoparasitic fungus</name>
    <dbReference type="NCBI Taxonomy" id="41045"/>
    <lineage>
        <taxon>Eukaryota</taxon>
        <taxon>Sar</taxon>
        <taxon>Stramenopiles</taxon>
        <taxon>Oomycota</taxon>
        <taxon>Peronosporomycetes</taxon>
        <taxon>Pythiales</taxon>
        <taxon>Pythiaceae</taxon>
        <taxon>Pythium</taxon>
    </lineage>
</organism>
<feature type="domain" description="EF-hand" evidence="5">
    <location>
        <begin position="73"/>
        <end position="108"/>
    </location>
</feature>
<dbReference type="InterPro" id="IPR002048">
    <property type="entry name" value="EF_hand_dom"/>
</dbReference>
<dbReference type="PROSITE" id="PS50222">
    <property type="entry name" value="EF_HAND_2"/>
    <property type="match status" value="2"/>
</dbReference>
<keyword evidence="1" id="KW-0479">Metal-binding</keyword>
<dbReference type="InterPro" id="IPR011992">
    <property type="entry name" value="EF-hand-dom_pair"/>
</dbReference>
<dbReference type="EMBL" id="SPLM01000111">
    <property type="protein sequence ID" value="TMW58659.1"/>
    <property type="molecule type" value="Genomic_DNA"/>
</dbReference>
<comment type="caution">
    <text evidence="6">The sequence shown here is derived from an EMBL/GenBank/DDBJ whole genome shotgun (WGS) entry which is preliminary data.</text>
</comment>
<dbReference type="InterPro" id="IPR018247">
    <property type="entry name" value="EF_Hand_1_Ca_BS"/>
</dbReference>
<dbReference type="SUPFAM" id="SSF47473">
    <property type="entry name" value="EF-hand"/>
    <property type="match status" value="1"/>
</dbReference>
<dbReference type="PANTHER" id="PTHR45942">
    <property type="entry name" value="PROTEIN PHOSPATASE 3 REGULATORY SUBUNIT B ALPHA ISOFORM TYPE 1"/>
    <property type="match status" value="1"/>
</dbReference>
<evidence type="ECO:0000256" key="1">
    <source>
        <dbReference type="ARBA" id="ARBA00022723"/>
    </source>
</evidence>
<dbReference type="Proteomes" id="UP000794436">
    <property type="component" value="Unassembled WGS sequence"/>
</dbReference>
<gene>
    <name evidence="6" type="ORF">Poli38472_010218</name>
</gene>
<feature type="compositionally biased region" description="Polar residues" evidence="4">
    <location>
        <begin position="321"/>
        <end position="337"/>
    </location>
</feature>
<dbReference type="PROSITE" id="PS00018">
    <property type="entry name" value="EF_HAND_1"/>
    <property type="match status" value="1"/>
</dbReference>
<dbReference type="Gene3D" id="1.10.238.10">
    <property type="entry name" value="EF-hand"/>
    <property type="match status" value="1"/>
</dbReference>
<keyword evidence="3" id="KW-0106">Calcium</keyword>
<dbReference type="GO" id="GO:0005509">
    <property type="term" value="F:calcium ion binding"/>
    <property type="evidence" value="ECO:0007669"/>
    <property type="project" value="InterPro"/>
</dbReference>
<keyword evidence="7" id="KW-1185">Reference proteome</keyword>
<name>A0A8K1C8J3_PYTOL</name>
<dbReference type="SMART" id="SM00054">
    <property type="entry name" value="EFh"/>
    <property type="match status" value="3"/>
</dbReference>
<reference evidence="6" key="1">
    <citation type="submission" date="2019-03" db="EMBL/GenBank/DDBJ databases">
        <title>Long read genome sequence of the mycoparasitic Pythium oligandrum ATCC 38472 isolated from sugarbeet rhizosphere.</title>
        <authorList>
            <person name="Gaulin E."/>
        </authorList>
    </citation>
    <scope>NUCLEOTIDE SEQUENCE</scope>
    <source>
        <strain evidence="6">ATCC 38472_TT</strain>
    </source>
</reference>
<accession>A0A8K1C8J3</accession>
<evidence type="ECO:0000256" key="2">
    <source>
        <dbReference type="ARBA" id="ARBA00022737"/>
    </source>
</evidence>
<keyword evidence="2" id="KW-0677">Repeat</keyword>
<dbReference type="OrthoDB" id="191686at2759"/>
<evidence type="ECO:0000256" key="4">
    <source>
        <dbReference type="SAM" id="MobiDB-lite"/>
    </source>
</evidence>
<dbReference type="AlphaFoldDB" id="A0A8K1C8J3"/>
<feature type="region of interest" description="Disordered" evidence="4">
    <location>
        <begin position="301"/>
        <end position="359"/>
    </location>
</feature>
<evidence type="ECO:0000256" key="3">
    <source>
        <dbReference type="ARBA" id="ARBA00022837"/>
    </source>
</evidence>
<evidence type="ECO:0000313" key="7">
    <source>
        <dbReference type="Proteomes" id="UP000794436"/>
    </source>
</evidence>
<dbReference type="Pfam" id="PF13202">
    <property type="entry name" value="EF-hand_5"/>
    <property type="match status" value="3"/>
</dbReference>
<feature type="domain" description="EF-hand" evidence="5">
    <location>
        <begin position="109"/>
        <end position="144"/>
    </location>
</feature>
<evidence type="ECO:0000313" key="6">
    <source>
        <dbReference type="EMBL" id="TMW58659.1"/>
    </source>
</evidence>
<proteinExistence type="predicted"/>
<dbReference type="CDD" id="cd00051">
    <property type="entry name" value="EFh"/>
    <property type="match status" value="1"/>
</dbReference>